<accession>A0A5B7J042</accession>
<sequence>MFFHYGSPPSSISLPFTSESAIVQAYPATSLGKHYPKTPDTNCYELPPKQQGHPHSTTKGQGRAPKVLT</sequence>
<feature type="region of interest" description="Disordered" evidence="1">
    <location>
        <begin position="33"/>
        <end position="69"/>
    </location>
</feature>
<keyword evidence="3" id="KW-1185">Reference proteome</keyword>
<name>A0A5B7J042_PORTR</name>
<proteinExistence type="predicted"/>
<evidence type="ECO:0000313" key="3">
    <source>
        <dbReference type="Proteomes" id="UP000324222"/>
    </source>
</evidence>
<reference evidence="2 3" key="1">
    <citation type="submission" date="2019-05" db="EMBL/GenBank/DDBJ databases">
        <title>Another draft genome of Portunus trituberculatus and its Hox gene families provides insights of decapod evolution.</title>
        <authorList>
            <person name="Jeong J.-H."/>
            <person name="Song I."/>
            <person name="Kim S."/>
            <person name="Choi T."/>
            <person name="Kim D."/>
            <person name="Ryu S."/>
            <person name="Kim W."/>
        </authorList>
    </citation>
    <scope>NUCLEOTIDE SEQUENCE [LARGE SCALE GENOMIC DNA]</scope>
    <source>
        <tissue evidence="2">Muscle</tissue>
    </source>
</reference>
<organism evidence="2 3">
    <name type="scientific">Portunus trituberculatus</name>
    <name type="common">Swimming crab</name>
    <name type="synonym">Neptunus trituberculatus</name>
    <dbReference type="NCBI Taxonomy" id="210409"/>
    <lineage>
        <taxon>Eukaryota</taxon>
        <taxon>Metazoa</taxon>
        <taxon>Ecdysozoa</taxon>
        <taxon>Arthropoda</taxon>
        <taxon>Crustacea</taxon>
        <taxon>Multicrustacea</taxon>
        <taxon>Malacostraca</taxon>
        <taxon>Eumalacostraca</taxon>
        <taxon>Eucarida</taxon>
        <taxon>Decapoda</taxon>
        <taxon>Pleocyemata</taxon>
        <taxon>Brachyura</taxon>
        <taxon>Eubrachyura</taxon>
        <taxon>Portunoidea</taxon>
        <taxon>Portunidae</taxon>
        <taxon>Portuninae</taxon>
        <taxon>Portunus</taxon>
    </lineage>
</organism>
<evidence type="ECO:0000313" key="2">
    <source>
        <dbReference type="EMBL" id="MPC87316.1"/>
    </source>
</evidence>
<gene>
    <name evidence="2" type="ORF">E2C01_082174</name>
</gene>
<comment type="caution">
    <text evidence="2">The sequence shown here is derived from an EMBL/GenBank/DDBJ whole genome shotgun (WGS) entry which is preliminary data.</text>
</comment>
<dbReference type="Proteomes" id="UP000324222">
    <property type="component" value="Unassembled WGS sequence"/>
</dbReference>
<dbReference type="EMBL" id="VSRR010074121">
    <property type="protein sequence ID" value="MPC87316.1"/>
    <property type="molecule type" value="Genomic_DNA"/>
</dbReference>
<evidence type="ECO:0000256" key="1">
    <source>
        <dbReference type="SAM" id="MobiDB-lite"/>
    </source>
</evidence>
<dbReference type="AlphaFoldDB" id="A0A5B7J042"/>
<protein>
    <submittedName>
        <fullName evidence="2">Uncharacterized protein</fullName>
    </submittedName>
</protein>